<dbReference type="GO" id="GO:0030674">
    <property type="term" value="F:protein-macromolecule adaptor activity"/>
    <property type="evidence" value="ECO:0007669"/>
    <property type="project" value="EnsemblFungi"/>
</dbReference>
<evidence type="ECO:0000313" key="11">
    <source>
        <dbReference type="EMBL" id="EPY54068.1"/>
    </source>
</evidence>
<dbReference type="Proteomes" id="UP000015464">
    <property type="component" value="Unassembled WGS sequence"/>
</dbReference>
<keyword evidence="12" id="KW-1185">Reference proteome</keyword>
<dbReference type="GO" id="GO:0043023">
    <property type="term" value="F:ribosomal large subunit binding"/>
    <property type="evidence" value="ECO:0007669"/>
    <property type="project" value="EnsemblFungi"/>
</dbReference>
<protein>
    <recommendedName>
        <fullName evidence="2 7">60S ribosomal export protein NMD3</fullName>
    </recommendedName>
</protein>
<dbReference type="Pfam" id="PF21192">
    <property type="entry name" value="OB_NMD3"/>
    <property type="match status" value="1"/>
</dbReference>
<dbReference type="InterPro" id="IPR007064">
    <property type="entry name" value="Nmd3_N"/>
</dbReference>
<comment type="similarity">
    <text evidence="1 7">Belongs to the NMD3 family.</text>
</comment>
<dbReference type="EMBL" id="KE546988">
    <property type="protein sequence ID" value="EPY54068.1"/>
    <property type="molecule type" value="Genomic_DNA"/>
</dbReference>
<dbReference type="STRING" id="653667.S9W1Z2"/>
<evidence type="ECO:0000256" key="7">
    <source>
        <dbReference type="RuleBase" id="RU364108"/>
    </source>
</evidence>
<evidence type="ECO:0000256" key="4">
    <source>
        <dbReference type="ARBA" id="ARBA00022490"/>
    </source>
</evidence>
<dbReference type="HOGENOM" id="CLU_027444_2_0_1"/>
<organism evidence="11 12">
    <name type="scientific">Schizosaccharomyces cryophilus (strain OY26 / ATCC MYA-4695 / CBS 11777 / NBRC 106824 / NRRL Y48691)</name>
    <name type="common">Fission yeast</name>
    <dbReference type="NCBI Taxonomy" id="653667"/>
    <lineage>
        <taxon>Eukaryota</taxon>
        <taxon>Fungi</taxon>
        <taxon>Dikarya</taxon>
        <taxon>Ascomycota</taxon>
        <taxon>Taphrinomycotina</taxon>
        <taxon>Schizosaccharomycetes</taxon>
        <taxon>Schizosaccharomycetales</taxon>
        <taxon>Schizosaccharomycetaceae</taxon>
        <taxon>Schizosaccharomyces</taxon>
    </lineage>
</organism>
<accession>S9W1Z2</accession>
<evidence type="ECO:0000256" key="3">
    <source>
        <dbReference type="ARBA" id="ARBA00022448"/>
    </source>
</evidence>
<reference evidence="11 12" key="1">
    <citation type="journal article" date="2011" name="Science">
        <title>Comparative functional genomics of the fission yeasts.</title>
        <authorList>
            <person name="Rhind N."/>
            <person name="Chen Z."/>
            <person name="Yassour M."/>
            <person name="Thompson D.A."/>
            <person name="Haas B.J."/>
            <person name="Habib N."/>
            <person name="Wapinski I."/>
            <person name="Roy S."/>
            <person name="Lin M.F."/>
            <person name="Heiman D.I."/>
            <person name="Young S.K."/>
            <person name="Furuya K."/>
            <person name="Guo Y."/>
            <person name="Pidoux A."/>
            <person name="Chen H.M."/>
            <person name="Robbertse B."/>
            <person name="Goldberg J.M."/>
            <person name="Aoki K."/>
            <person name="Bayne E.H."/>
            <person name="Berlin A.M."/>
            <person name="Desjardins C.A."/>
            <person name="Dobbs E."/>
            <person name="Dukaj L."/>
            <person name="Fan L."/>
            <person name="FitzGerald M.G."/>
            <person name="French C."/>
            <person name="Gujja S."/>
            <person name="Hansen K."/>
            <person name="Keifenheim D."/>
            <person name="Levin J.Z."/>
            <person name="Mosher R.A."/>
            <person name="Mueller C.A."/>
            <person name="Pfiffner J."/>
            <person name="Priest M."/>
            <person name="Russ C."/>
            <person name="Smialowska A."/>
            <person name="Swoboda P."/>
            <person name="Sykes S.M."/>
            <person name="Vaughn M."/>
            <person name="Vengrova S."/>
            <person name="Yoder R."/>
            <person name="Zeng Q."/>
            <person name="Allshire R."/>
            <person name="Baulcombe D."/>
            <person name="Birren B.W."/>
            <person name="Brown W."/>
            <person name="Ekwall K."/>
            <person name="Kellis M."/>
            <person name="Leatherwood J."/>
            <person name="Levin H."/>
            <person name="Margalit H."/>
            <person name="Martienssen R."/>
            <person name="Nieduszynski C.A."/>
            <person name="Spatafora J.W."/>
            <person name="Friedman N."/>
            <person name="Dalgaard J.Z."/>
            <person name="Baumann P."/>
            <person name="Niki H."/>
            <person name="Regev A."/>
            <person name="Nusbaum C."/>
        </authorList>
    </citation>
    <scope>NUCLEOTIDE SEQUENCE [LARGE SCALE GENOMIC DNA]</scope>
    <source>
        <strain evidence="12">OY26 / ATCC MYA-4695 / CBS 11777 / NBRC 106824 / NRRL Y48691</strain>
    </source>
</reference>
<dbReference type="GeneID" id="25038279"/>
<dbReference type="InterPro" id="IPR039768">
    <property type="entry name" value="Nmd3"/>
</dbReference>
<keyword evidence="3 7" id="KW-0813">Transport</keyword>
<dbReference type="Pfam" id="PF04981">
    <property type="entry name" value="NMD3"/>
    <property type="match status" value="1"/>
</dbReference>
<dbReference type="OMA" id="VILVRKH"/>
<dbReference type="PANTHER" id="PTHR12746:SF2">
    <property type="entry name" value="60S RIBOSOMAL EXPORT PROTEIN NMD3"/>
    <property type="match status" value="1"/>
</dbReference>
<feature type="domain" description="Nmd3 N-terminal" evidence="8">
    <location>
        <begin position="24"/>
        <end position="252"/>
    </location>
</feature>
<evidence type="ECO:0000313" key="12">
    <source>
        <dbReference type="Proteomes" id="UP000015464"/>
    </source>
</evidence>
<name>S9W1Z2_SCHCR</name>
<evidence type="ECO:0000256" key="1">
    <source>
        <dbReference type="ARBA" id="ARBA00009794"/>
    </source>
</evidence>
<proteinExistence type="inferred from homology"/>
<dbReference type="GO" id="GO:0005634">
    <property type="term" value="C:nucleus"/>
    <property type="evidence" value="ECO:0007669"/>
    <property type="project" value="UniProtKB-SubCell"/>
</dbReference>
<feature type="domain" description="60S ribosomal export protein NMD3 OB-fold" evidence="9">
    <location>
        <begin position="319"/>
        <end position="400"/>
    </location>
</feature>
<dbReference type="GO" id="GO:0005829">
    <property type="term" value="C:cytosol"/>
    <property type="evidence" value="ECO:0007669"/>
    <property type="project" value="EnsemblFungi"/>
</dbReference>
<dbReference type="Pfam" id="PF21193">
    <property type="entry name" value="NMD_SH3"/>
    <property type="match status" value="1"/>
</dbReference>
<keyword evidence="6 7" id="KW-0539">Nucleus</keyword>
<feature type="domain" description="60S ribosomal export protein NMD3 SH3" evidence="10">
    <location>
        <begin position="255"/>
        <end position="302"/>
    </location>
</feature>
<gene>
    <name evidence="11" type="ORF">SPOG_03962</name>
</gene>
<evidence type="ECO:0000259" key="10">
    <source>
        <dbReference type="Pfam" id="PF21193"/>
    </source>
</evidence>
<keyword evidence="5 7" id="KW-0653">Protein transport</keyword>
<dbReference type="GO" id="GO:0000055">
    <property type="term" value="P:ribosomal large subunit export from nucleus"/>
    <property type="evidence" value="ECO:0007669"/>
    <property type="project" value="EnsemblFungi"/>
</dbReference>
<dbReference type="AlphaFoldDB" id="S9W1Z2"/>
<dbReference type="eggNOG" id="KOG2613">
    <property type="taxonomic scope" value="Eukaryota"/>
</dbReference>
<dbReference type="GO" id="GO:0070180">
    <property type="term" value="F:large ribosomal subunit rRNA binding"/>
    <property type="evidence" value="ECO:0007669"/>
    <property type="project" value="EnsemblFungi"/>
</dbReference>
<evidence type="ECO:0000259" key="9">
    <source>
        <dbReference type="Pfam" id="PF21192"/>
    </source>
</evidence>
<dbReference type="InterPro" id="IPR048899">
    <property type="entry name" value="NMD_SH3"/>
</dbReference>
<keyword evidence="4 7" id="KW-0963">Cytoplasm</keyword>
<dbReference type="RefSeq" id="XP_013021680.1">
    <property type="nucleotide sequence ID" value="XM_013166226.1"/>
</dbReference>
<evidence type="ECO:0000256" key="5">
    <source>
        <dbReference type="ARBA" id="ARBA00022927"/>
    </source>
</evidence>
<sequence length="504" mass="57259">MDIDSGNFGYAMEPAEPTASTILCCECGVPTQPNAAAMCMDCIKLTTDITTGITREGTINHCRECERYMQPPNHWILAPNESRELMAICLKKLRGLNQVRLNDANFIWTEPHSRRIKLKLTVQKEAFTNTILQQAFQVEFVVNNTQCPDCARTYTPHIWKAVVQCRQKVLHKRTFLYLEQVILKHRAHLVTVNIKETKDGIDFYFAQRAHAVKMIEFLSSVVPIRFKTSEELISEDFKSNTANYKFTYSTEIVPICKDDLVCLPKPVAKAHGNISQLVLCTKVGPSLRFMDPLTLQTSDMLPTSYWRSPFPSLADITELTEFIVADVDFLGPTNGKYALADVELIKSSDGSTHIARTHLGSLLNAGDTVMGYHLTVTNFNNEVFDTLKAESIPEIVLVKKTFPRRSKNRNWKLKSIGMQQAEDLKKQDVERQERDFELFLRNLEEDPELRQGVNLYKDSNKKNAAADADMDEEDEVEEVPPISVDELLDDVEAMRVRQAVLFGN</sequence>
<comment type="subcellular location">
    <subcellularLocation>
        <location evidence="7">Cytoplasm</location>
    </subcellularLocation>
    <subcellularLocation>
        <location evidence="7">Nucleus</location>
    </subcellularLocation>
</comment>
<dbReference type="OrthoDB" id="203821at2759"/>
<evidence type="ECO:0000259" key="8">
    <source>
        <dbReference type="Pfam" id="PF04981"/>
    </source>
</evidence>
<dbReference type="PANTHER" id="PTHR12746">
    <property type="entry name" value="NONSENSE-MEDIATED MRNA DECAY PROTEIN 3"/>
    <property type="match status" value="1"/>
</dbReference>
<evidence type="ECO:0000256" key="6">
    <source>
        <dbReference type="ARBA" id="ARBA00023242"/>
    </source>
</evidence>
<dbReference type="GO" id="GO:0015031">
    <property type="term" value="P:protein transport"/>
    <property type="evidence" value="ECO:0007669"/>
    <property type="project" value="UniProtKB-KW"/>
</dbReference>
<evidence type="ECO:0000256" key="2">
    <source>
        <dbReference type="ARBA" id="ARBA00017035"/>
    </source>
</evidence>
<comment type="function">
    <text evidence="7">Acts as an adapter for the XPO1/CRM1-mediated export of the 60S ribosomal subunit.</text>
</comment>
<dbReference type="InterPro" id="IPR048898">
    <property type="entry name" value="OB_NMD3"/>
</dbReference>